<dbReference type="InterPro" id="IPR051610">
    <property type="entry name" value="GPI/OXD"/>
</dbReference>
<reference evidence="4 5" key="1">
    <citation type="journal article" date="2014" name="Nature">
        <title>An environmental bacterial taxon with a large and distinct metabolic repertoire.</title>
        <authorList>
            <person name="Wilson M.C."/>
            <person name="Mori T."/>
            <person name="Ruckert C."/>
            <person name="Uria A.R."/>
            <person name="Helf M.J."/>
            <person name="Takada K."/>
            <person name="Gernert C."/>
            <person name="Steffens U.A."/>
            <person name="Heycke N."/>
            <person name="Schmitt S."/>
            <person name="Rinke C."/>
            <person name="Helfrich E.J."/>
            <person name="Brachmann A.O."/>
            <person name="Gurgui C."/>
            <person name="Wakimoto T."/>
            <person name="Kracht M."/>
            <person name="Crusemann M."/>
            <person name="Hentschel U."/>
            <person name="Abe I."/>
            <person name="Matsunaga S."/>
            <person name="Kalinowski J."/>
            <person name="Takeyama H."/>
            <person name="Piel J."/>
        </authorList>
    </citation>
    <scope>NUCLEOTIDE SEQUENCE [LARGE SCALE GENOMIC DNA]</scope>
    <source>
        <strain evidence="5">TSY2</strain>
    </source>
</reference>
<proteinExistence type="predicted"/>
<evidence type="ECO:0000256" key="2">
    <source>
        <dbReference type="SAM" id="MobiDB-lite"/>
    </source>
</evidence>
<keyword evidence="1" id="KW-0479">Metal-binding</keyword>
<protein>
    <recommendedName>
        <fullName evidence="3">Cupin type-2 domain-containing protein</fullName>
    </recommendedName>
</protein>
<dbReference type="HOGENOM" id="CLU_161240_1_0_7"/>
<feature type="region of interest" description="Disordered" evidence="2">
    <location>
        <begin position="1"/>
        <end position="23"/>
    </location>
</feature>
<evidence type="ECO:0000313" key="5">
    <source>
        <dbReference type="Proteomes" id="UP000019140"/>
    </source>
</evidence>
<evidence type="ECO:0000256" key="1">
    <source>
        <dbReference type="ARBA" id="ARBA00022723"/>
    </source>
</evidence>
<dbReference type="Gene3D" id="2.60.120.10">
    <property type="entry name" value="Jelly Rolls"/>
    <property type="match status" value="1"/>
</dbReference>
<organism evidence="4 5">
    <name type="scientific">Candidatus Entotheonella gemina</name>
    <dbReference type="NCBI Taxonomy" id="1429439"/>
    <lineage>
        <taxon>Bacteria</taxon>
        <taxon>Pseudomonadati</taxon>
        <taxon>Nitrospinota/Tectimicrobiota group</taxon>
        <taxon>Candidatus Tectimicrobiota</taxon>
        <taxon>Candidatus Entotheonellia</taxon>
        <taxon>Candidatus Entotheonellales</taxon>
        <taxon>Candidatus Entotheonellaceae</taxon>
        <taxon>Candidatus Entotheonella</taxon>
    </lineage>
</organism>
<evidence type="ECO:0000313" key="4">
    <source>
        <dbReference type="EMBL" id="ETX06575.1"/>
    </source>
</evidence>
<evidence type="ECO:0000259" key="3">
    <source>
        <dbReference type="Pfam" id="PF07883"/>
    </source>
</evidence>
<dbReference type="PANTHER" id="PTHR35848:SF6">
    <property type="entry name" value="CUPIN TYPE-2 DOMAIN-CONTAINING PROTEIN"/>
    <property type="match status" value="1"/>
</dbReference>
<dbReference type="SUPFAM" id="SSF51182">
    <property type="entry name" value="RmlC-like cupins"/>
    <property type="match status" value="1"/>
</dbReference>
<gene>
    <name evidence="4" type="ORF">ETSY2_16355</name>
</gene>
<dbReference type="PANTHER" id="PTHR35848">
    <property type="entry name" value="OXALATE-BINDING PROTEIN"/>
    <property type="match status" value="1"/>
</dbReference>
<dbReference type="Proteomes" id="UP000019140">
    <property type="component" value="Unassembled WGS sequence"/>
</dbReference>
<dbReference type="InterPro" id="IPR014710">
    <property type="entry name" value="RmlC-like_jellyroll"/>
</dbReference>
<dbReference type="InterPro" id="IPR013096">
    <property type="entry name" value="Cupin_2"/>
</dbReference>
<dbReference type="EMBL" id="AZHX01000664">
    <property type="protein sequence ID" value="ETX06575.1"/>
    <property type="molecule type" value="Genomic_DNA"/>
</dbReference>
<dbReference type="Pfam" id="PF07883">
    <property type="entry name" value="Cupin_2"/>
    <property type="match status" value="1"/>
</dbReference>
<name>W4M8P4_9BACT</name>
<feature type="compositionally biased region" description="Basic and acidic residues" evidence="2">
    <location>
        <begin position="1"/>
        <end position="12"/>
    </location>
</feature>
<accession>W4M8P4</accession>
<sequence>MAYKRIEHDHELPTYTPPGHAGTTNTTLVDADFCGTFTMVRGVVQPGGEAEPHHHEHEHQIIYIMGGEADVTLGEEPPVRCRVGSIVRIPPGLQHRVVSLGPEPLDTLVIYSPPLHAH</sequence>
<dbReference type="AlphaFoldDB" id="W4M8P4"/>
<dbReference type="InterPro" id="IPR011051">
    <property type="entry name" value="RmlC_Cupin_sf"/>
</dbReference>
<keyword evidence="5" id="KW-1185">Reference proteome</keyword>
<comment type="caution">
    <text evidence="4">The sequence shown here is derived from an EMBL/GenBank/DDBJ whole genome shotgun (WGS) entry which is preliminary data.</text>
</comment>
<feature type="domain" description="Cupin type-2" evidence="3">
    <location>
        <begin position="43"/>
        <end position="111"/>
    </location>
</feature>
<dbReference type="GO" id="GO:0046872">
    <property type="term" value="F:metal ion binding"/>
    <property type="evidence" value="ECO:0007669"/>
    <property type="project" value="UniProtKB-KW"/>
</dbReference>